<keyword evidence="1" id="KW-0472">Membrane</keyword>
<evidence type="ECO:0008006" key="5">
    <source>
        <dbReference type="Google" id="ProtNLM"/>
    </source>
</evidence>
<dbReference type="EMBL" id="LUUL01000068">
    <property type="protein sequence ID" value="OAI26880.1"/>
    <property type="molecule type" value="Genomic_DNA"/>
</dbReference>
<comment type="caution">
    <text evidence="3">The sequence shown here is derived from an EMBL/GenBank/DDBJ whole genome shotgun (WGS) entry which is preliminary data.</text>
</comment>
<accession>A0AA91DD49</accession>
<protein>
    <recommendedName>
        <fullName evidence="5">IPTL-CTERM protein sorting domain-containing protein</fullName>
    </recommendedName>
</protein>
<feature type="transmembrane region" description="Helical" evidence="1">
    <location>
        <begin position="544"/>
        <end position="563"/>
    </location>
</feature>
<reference evidence="3 4" key="1">
    <citation type="submission" date="2016-03" db="EMBL/GenBank/DDBJ databases">
        <authorList>
            <person name="Heylen K."/>
            <person name="De Vos P."/>
            <person name="Vekeman B."/>
        </authorList>
    </citation>
    <scope>NUCLEOTIDE SEQUENCE [LARGE SCALE GENOMIC DNA]</scope>
    <source>
        <strain evidence="3 4">R-49807</strain>
    </source>
</reference>
<feature type="chain" id="PRO_5041697494" description="IPTL-CTERM protein sorting domain-containing protein" evidence="2">
    <location>
        <begin position="22"/>
        <end position="572"/>
    </location>
</feature>
<dbReference type="Proteomes" id="UP000077734">
    <property type="component" value="Unassembled WGS sequence"/>
</dbReference>
<gene>
    <name evidence="3" type="ORF">A1356_10740</name>
</gene>
<keyword evidence="4" id="KW-1185">Reference proteome</keyword>
<evidence type="ECO:0000313" key="4">
    <source>
        <dbReference type="Proteomes" id="UP000077734"/>
    </source>
</evidence>
<dbReference type="AlphaFoldDB" id="A0AA91DD49"/>
<feature type="signal peptide" evidence="2">
    <location>
        <begin position="1"/>
        <end position="21"/>
    </location>
</feature>
<evidence type="ECO:0000313" key="3">
    <source>
        <dbReference type="EMBL" id="OAI26880.1"/>
    </source>
</evidence>
<evidence type="ECO:0000256" key="2">
    <source>
        <dbReference type="SAM" id="SignalP"/>
    </source>
</evidence>
<sequence length="572" mass="59376">MKNTLGIALPVLWLAAGPALAGSSLSVEAVADTFLSSDPLFANRDMSNFGVMVVSADQADPAQGSTHPRRMNLLVAYDTAPLKAGFDAEFGPGGWRVDAVAAQWYSTYDIPGTPANNPRYNVPAAGAFSIVLLADNAWFDPAKAAGPGLANADLNWNSVFGNAGAYAGVLAGAQTLGVYRYSGGTFNSETKCAQQDCAAYRWDLGSNPTLLQAVLSGDPVSLFAAAADDQVAYLVNQRGSAGGHPLLVVTASAVPLPPAAALFAGALLLWRRFAPRHGRSLAAPVLALSALTANAAQADTTLSVEATADTFLSSDPTYADRDMSAFGAMQISANLPDPLQGIDYPRTMDLLVAYRTAAIKSGFDAQYGAGNWHVTAVKVKWYSNFDIIGEPAHNPQFNVPAVGNFSIAWLANDNWFDAANAGAQGLANPDLNWNSVFGGNGAYSGLLNGKQILGTYSYSGGTFNGTSNCSNEVCAPRFWDLGSNAGLFNRIQSGGVVSLLGFAADTNVTYLANQLTKPAAHPQLFVSAAAGAPTAVNAVPLPDWALLLMAAILALLLLGSAPASGAGTSRDR</sequence>
<organism evidence="3 4">
    <name type="scientific">Methylomonas koyamae</name>
    <dbReference type="NCBI Taxonomy" id="702114"/>
    <lineage>
        <taxon>Bacteria</taxon>
        <taxon>Pseudomonadati</taxon>
        <taxon>Pseudomonadota</taxon>
        <taxon>Gammaproteobacteria</taxon>
        <taxon>Methylococcales</taxon>
        <taxon>Methylococcaceae</taxon>
        <taxon>Methylomonas</taxon>
    </lineage>
</organism>
<keyword evidence="2" id="KW-0732">Signal</keyword>
<keyword evidence="1" id="KW-0812">Transmembrane</keyword>
<proteinExistence type="predicted"/>
<evidence type="ECO:0000256" key="1">
    <source>
        <dbReference type="SAM" id="Phobius"/>
    </source>
</evidence>
<dbReference type="RefSeq" id="WP_064026735.1">
    <property type="nucleotide sequence ID" value="NZ_LUUL01000068.1"/>
</dbReference>
<keyword evidence="1" id="KW-1133">Transmembrane helix</keyword>
<name>A0AA91DD49_9GAMM</name>